<comment type="caution">
    <text evidence="1">The sequence shown here is derived from an EMBL/GenBank/DDBJ whole genome shotgun (WGS) entry which is preliminary data.</text>
</comment>
<dbReference type="AlphaFoldDB" id="A0A533QF77"/>
<evidence type="ECO:0000313" key="1">
    <source>
        <dbReference type="EMBL" id="TLD43269.1"/>
    </source>
</evidence>
<gene>
    <name evidence="1" type="ORF">JETT_0438</name>
</gene>
<dbReference type="Proteomes" id="UP000319783">
    <property type="component" value="Unassembled WGS sequence"/>
</dbReference>
<organism evidence="1 2">
    <name type="scientific">Candidatus Jettenia ecosi</name>
    <dbReference type="NCBI Taxonomy" id="2494326"/>
    <lineage>
        <taxon>Bacteria</taxon>
        <taxon>Pseudomonadati</taxon>
        <taxon>Planctomycetota</taxon>
        <taxon>Candidatus Brocadiia</taxon>
        <taxon>Candidatus Brocadiales</taxon>
        <taxon>Candidatus Brocadiaceae</taxon>
        <taxon>Candidatus Jettenia</taxon>
    </lineage>
</organism>
<name>A0A533QF77_9BACT</name>
<dbReference type="EMBL" id="SULG01000005">
    <property type="protein sequence ID" value="TLD43269.1"/>
    <property type="molecule type" value="Genomic_DNA"/>
</dbReference>
<accession>A0A533QF77</accession>
<evidence type="ECO:0000313" key="2">
    <source>
        <dbReference type="Proteomes" id="UP000319783"/>
    </source>
</evidence>
<proteinExistence type="predicted"/>
<sequence>MSEEVKRLIAKAEHALEVAKELMNMVTHQKMPVKSITLCFMLHRHF</sequence>
<reference evidence="1 2" key="1">
    <citation type="submission" date="2019-04" db="EMBL/GenBank/DDBJ databases">
        <title>Genome of a novel bacterium Candidatus Jettenia ecosi reconstructed from metagenome of an anammox bioreactor.</title>
        <authorList>
            <person name="Mardanov A.V."/>
            <person name="Beletsky A.V."/>
            <person name="Ravin N.V."/>
            <person name="Botchkova E.A."/>
            <person name="Litti Y.V."/>
            <person name="Nozhevnikova A.N."/>
        </authorList>
    </citation>
    <scope>NUCLEOTIDE SEQUENCE [LARGE SCALE GENOMIC DNA]</scope>
    <source>
        <strain evidence="1">J2</strain>
    </source>
</reference>
<protein>
    <submittedName>
        <fullName evidence="1">Uncharacterized protein</fullName>
    </submittedName>
</protein>